<dbReference type="EMBL" id="AMBO01000391">
    <property type="protein sequence ID" value="EKC98292.1"/>
    <property type="molecule type" value="Genomic_DNA"/>
</dbReference>
<dbReference type="FunCoup" id="K1VNN9">
    <property type="interactions" value="362"/>
</dbReference>
<dbReference type="InParanoid" id="K1VNN9"/>
<sequence length="129" mass="14998">MERSSTWFSFSTSSKIEGHPTGVARRRFDPDRGMRRTKVEEESKKKKWSKGKVKDKANNAVVLDKNIYDRIMKEVPTYKLISQSVLIDRMKVNGSLARRAIIHLEKEGLIKKVVKHHAQWIYTRASAKE</sequence>
<dbReference type="eggNOG" id="KOG1767">
    <property type="taxonomic scope" value="Eukaryota"/>
</dbReference>
<dbReference type="AlphaFoldDB" id="K1VNN9"/>
<evidence type="ECO:0000313" key="6">
    <source>
        <dbReference type="EMBL" id="EKC98292.1"/>
    </source>
</evidence>
<evidence type="ECO:0000256" key="2">
    <source>
        <dbReference type="ARBA" id="ARBA00022980"/>
    </source>
</evidence>
<dbReference type="InterPro" id="IPR004977">
    <property type="entry name" value="Ribosomal_eS25"/>
</dbReference>
<dbReference type="GO" id="GO:1990904">
    <property type="term" value="C:ribonucleoprotein complex"/>
    <property type="evidence" value="ECO:0007669"/>
    <property type="project" value="UniProtKB-KW"/>
</dbReference>
<protein>
    <recommendedName>
        <fullName evidence="4">40S ribosomal protein S25</fullName>
    </recommendedName>
</protein>
<dbReference type="Proteomes" id="UP000006757">
    <property type="component" value="Unassembled WGS sequence"/>
</dbReference>
<dbReference type="STRING" id="1220162.K1VNN9"/>
<evidence type="ECO:0000256" key="1">
    <source>
        <dbReference type="ARBA" id="ARBA00009106"/>
    </source>
</evidence>
<dbReference type="OMA" id="CASAYEM"/>
<dbReference type="PANTHER" id="PTHR12850">
    <property type="entry name" value="40S RIBOSOMAL PROTEIN S25"/>
    <property type="match status" value="1"/>
</dbReference>
<proteinExistence type="inferred from homology"/>
<gene>
    <name evidence="6" type="ORF">A1Q2_07306</name>
</gene>
<name>K1VNN9_TRIAC</name>
<keyword evidence="2 4" id="KW-0689">Ribosomal protein</keyword>
<evidence type="ECO:0000256" key="3">
    <source>
        <dbReference type="ARBA" id="ARBA00023274"/>
    </source>
</evidence>
<comment type="caution">
    <text evidence="6">The sequence shown here is derived from an EMBL/GenBank/DDBJ whole genome shotgun (WGS) entry which is preliminary data.</text>
</comment>
<evidence type="ECO:0000313" key="7">
    <source>
        <dbReference type="Proteomes" id="UP000006757"/>
    </source>
</evidence>
<dbReference type="FunFam" id="3.30.63.20:FF:000001">
    <property type="entry name" value="40S ribosomal protein S25"/>
    <property type="match status" value="1"/>
</dbReference>
<dbReference type="GO" id="GO:0005840">
    <property type="term" value="C:ribosome"/>
    <property type="evidence" value="ECO:0007669"/>
    <property type="project" value="UniProtKB-KW"/>
</dbReference>
<feature type="region of interest" description="Disordered" evidence="5">
    <location>
        <begin position="18"/>
        <end position="52"/>
    </location>
</feature>
<organism evidence="6 7">
    <name type="scientific">Trichosporon asahii var. asahii (strain CBS 8904)</name>
    <name type="common">Yeast</name>
    <dbReference type="NCBI Taxonomy" id="1220162"/>
    <lineage>
        <taxon>Eukaryota</taxon>
        <taxon>Fungi</taxon>
        <taxon>Dikarya</taxon>
        <taxon>Basidiomycota</taxon>
        <taxon>Agaricomycotina</taxon>
        <taxon>Tremellomycetes</taxon>
        <taxon>Trichosporonales</taxon>
        <taxon>Trichosporonaceae</taxon>
        <taxon>Trichosporon</taxon>
    </lineage>
</organism>
<comment type="similarity">
    <text evidence="1 4">Belongs to the eukaryotic ribosomal protein eS25 family.</text>
</comment>
<accession>K1VNN9</accession>
<keyword evidence="3 4" id="KW-0687">Ribonucleoprotein</keyword>
<dbReference type="Pfam" id="PF03297">
    <property type="entry name" value="Ribosomal_S25"/>
    <property type="match status" value="1"/>
</dbReference>
<evidence type="ECO:0000256" key="4">
    <source>
        <dbReference type="RuleBase" id="RU366057"/>
    </source>
</evidence>
<dbReference type="OrthoDB" id="10263513at2759"/>
<dbReference type="Gene3D" id="3.30.63.20">
    <property type="match status" value="1"/>
</dbReference>
<feature type="compositionally biased region" description="Basic and acidic residues" evidence="5">
    <location>
        <begin position="26"/>
        <end position="44"/>
    </location>
</feature>
<evidence type="ECO:0000256" key="5">
    <source>
        <dbReference type="SAM" id="MobiDB-lite"/>
    </source>
</evidence>
<dbReference type="HOGENOM" id="CLU_1950318_0_0_1"/>
<reference evidence="6 7" key="1">
    <citation type="journal article" date="2012" name="Eukaryot. Cell">
        <title>Genome sequence of the Trichosporon asahii environmental strain CBS 8904.</title>
        <authorList>
            <person name="Yang R.Y."/>
            <person name="Li H.T."/>
            <person name="Zhu H."/>
            <person name="Zhou G.P."/>
            <person name="Wang M."/>
            <person name="Wang L."/>
        </authorList>
    </citation>
    <scope>NUCLEOTIDE SEQUENCE [LARGE SCALE GENOMIC DNA]</scope>
    <source>
        <strain evidence="6 7">CBS 8904</strain>
    </source>
</reference>
<keyword evidence="7" id="KW-1185">Reference proteome</keyword>